<dbReference type="PANTHER" id="PTHR46033">
    <property type="entry name" value="PROTEIN MAIN-LIKE 2"/>
    <property type="match status" value="1"/>
</dbReference>
<reference evidence="3" key="2">
    <citation type="submission" date="2025-08" db="UniProtKB">
        <authorList>
            <consortium name="RefSeq"/>
        </authorList>
    </citation>
    <scope>IDENTIFICATION</scope>
    <source>
        <tissue evidence="3">Young leaves</tissue>
    </source>
</reference>
<dbReference type="InterPro" id="IPR019557">
    <property type="entry name" value="AminoTfrase-like_pln_mobile"/>
</dbReference>
<keyword evidence="2" id="KW-1185">Reference proteome</keyword>
<evidence type="ECO:0000259" key="1">
    <source>
        <dbReference type="Pfam" id="PF10536"/>
    </source>
</evidence>
<organism evidence="2 3">
    <name type="scientific">Abrus precatorius</name>
    <name type="common">Indian licorice</name>
    <name type="synonym">Glycine abrus</name>
    <dbReference type="NCBI Taxonomy" id="3816"/>
    <lineage>
        <taxon>Eukaryota</taxon>
        <taxon>Viridiplantae</taxon>
        <taxon>Streptophyta</taxon>
        <taxon>Embryophyta</taxon>
        <taxon>Tracheophyta</taxon>
        <taxon>Spermatophyta</taxon>
        <taxon>Magnoliopsida</taxon>
        <taxon>eudicotyledons</taxon>
        <taxon>Gunneridae</taxon>
        <taxon>Pentapetalae</taxon>
        <taxon>rosids</taxon>
        <taxon>fabids</taxon>
        <taxon>Fabales</taxon>
        <taxon>Fabaceae</taxon>
        <taxon>Papilionoideae</taxon>
        <taxon>50 kb inversion clade</taxon>
        <taxon>NPAAA clade</taxon>
        <taxon>indigoferoid/millettioid clade</taxon>
        <taxon>Abreae</taxon>
        <taxon>Abrus</taxon>
    </lineage>
</organism>
<reference evidence="2" key="1">
    <citation type="journal article" date="2019" name="Toxins">
        <title>Detection of Abrin-Like and Prepropulchellin-Like Toxin Genes and Transcripts Using Whole Genome Sequencing and Full-Length Transcript Sequencing of Abrus precatorius.</title>
        <authorList>
            <person name="Hovde B.T."/>
            <person name="Daligault H.E."/>
            <person name="Hanschen E.R."/>
            <person name="Kunde Y.A."/>
            <person name="Johnson M.B."/>
            <person name="Starkenburg S.R."/>
            <person name="Johnson S.L."/>
        </authorList>
    </citation>
    <scope>NUCLEOTIDE SEQUENCE [LARGE SCALE GENOMIC DNA]</scope>
</reference>
<dbReference type="InterPro" id="IPR044824">
    <property type="entry name" value="MAIN-like"/>
</dbReference>
<dbReference type="KEGG" id="aprc:113850619"/>
<protein>
    <submittedName>
        <fullName evidence="3">Serine/threonine-protein phosphatase 7 long form homolog</fullName>
    </submittedName>
</protein>
<dbReference type="Pfam" id="PF10536">
    <property type="entry name" value="PMD"/>
    <property type="match status" value="1"/>
</dbReference>
<name>A0A8B8JZV9_ABRPR</name>
<dbReference type="PANTHER" id="PTHR46033:SF8">
    <property type="entry name" value="PROTEIN MAINTENANCE OF MERISTEMS-LIKE"/>
    <property type="match status" value="1"/>
</dbReference>
<accession>A0A8B8JZV9</accession>
<dbReference type="AlphaFoldDB" id="A0A8B8JZV9"/>
<evidence type="ECO:0000313" key="3">
    <source>
        <dbReference type="RefSeq" id="XP_027337000.1"/>
    </source>
</evidence>
<evidence type="ECO:0000313" key="2">
    <source>
        <dbReference type="Proteomes" id="UP000694853"/>
    </source>
</evidence>
<dbReference type="RefSeq" id="XP_027337000.1">
    <property type="nucleotide sequence ID" value="XM_027481199.1"/>
</dbReference>
<dbReference type="OrthoDB" id="1433768at2759"/>
<sequence length="144" mass="16416">MKVRKYQFIPAGLDGILLEILSHLKLAGFAGVAQLANFPLDRYLITALVERWKPETHTFHMPLGECTIMLQDIAIQIGLRVDELLIFAATGAMHNQNELQLTRFARAYIMRLIGGFMLVDYSSSRVTVRYLPLLEDFAITRQYS</sequence>
<dbReference type="GO" id="GO:0010073">
    <property type="term" value="P:meristem maintenance"/>
    <property type="evidence" value="ECO:0007669"/>
    <property type="project" value="InterPro"/>
</dbReference>
<dbReference type="Proteomes" id="UP000694853">
    <property type="component" value="Unplaced"/>
</dbReference>
<feature type="domain" description="Aminotransferase-like plant mobile" evidence="1">
    <location>
        <begin position="28"/>
        <end position="88"/>
    </location>
</feature>
<dbReference type="GeneID" id="113850619"/>
<proteinExistence type="predicted"/>
<gene>
    <name evidence="3" type="primary">LOC113850619</name>
</gene>